<accession>A0A2J0QBL2</accession>
<comment type="caution">
    <text evidence="1">The sequence shown here is derived from an EMBL/GenBank/DDBJ whole genome shotgun (WGS) entry which is preliminary data.</text>
</comment>
<sequence length="218" mass="24508">MRQDILMMPLWAIVIALGMMIATVNVNIGDNVTAKISGSQKFECTTIQNGTLQTSDGNLILPGFDMWGYNYQARMFNGFYCDSYRDAEWCQPYKDVQLSMKWNEAWLSNQDCDNNGLLDRHYGYANYKGSGAWLTNHQSGIYEDNDGEGCFWNYFTKIVAAPLDAQRDGGVWYTPSGKEIGDVIWGEFAVIQEIYNDSCGGEHGVQYLSPNGPGFGKF</sequence>
<organism evidence="1 2">
    <name type="scientific">Candidatus Yanofskybacteria bacterium CG10_big_fil_rev_8_21_14_0_10_36_16</name>
    <dbReference type="NCBI Taxonomy" id="1975096"/>
    <lineage>
        <taxon>Bacteria</taxon>
        <taxon>Candidatus Yanofskyibacteriota</taxon>
    </lineage>
</organism>
<evidence type="ECO:0000313" key="1">
    <source>
        <dbReference type="EMBL" id="PJE51189.1"/>
    </source>
</evidence>
<name>A0A2J0QBL2_9BACT</name>
<dbReference type="Proteomes" id="UP000228496">
    <property type="component" value="Unassembled WGS sequence"/>
</dbReference>
<reference evidence="1 2" key="1">
    <citation type="submission" date="2017-09" db="EMBL/GenBank/DDBJ databases">
        <title>Depth-based differentiation of microbial function through sediment-hosted aquifers and enrichment of novel symbionts in the deep terrestrial subsurface.</title>
        <authorList>
            <person name="Probst A.J."/>
            <person name="Ladd B."/>
            <person name="Jarett J.K."/>
            <person name="Geller-Mcgrath D.E."/>
            <person name="Sieber C.M."/>
            <person name="Emerson J.B."/>
            <person name="Anantharaman K."/>
            <person name="Thomas B.C."/>
            <person name="Malmstrom R."/>
            <person name="Stieglmeier M."/>
            <person name="Klingl A."/>
            <person name="Woyke T."/>
            <person name="Ryan C.M."/>
            <person name="Banfield J.F."/>
        </authorList>
    </citation>
    <scope>NUCLEOTIDE SEQUENCE [LARGE SCALE GENOMIC DNA]</scope>
    <source>
        <strain evidence="1">CG10_big_fil_rev_8_21_14_0_10_36_16</strain>
    </source>
</reference>
<protein>
    <submittedName>
        <fullName evidence="1">Uncharacterized protein</fullName>
    </submittedName>
</protein>
<proteinExistence type="predicted"/>
<evidence type="ECO:0000313" key="2">
    <source>
        <dbReference type="Proteomes" id="UP000228496"/>
    </source>
</evidence>
<dbReference type="EMBL" id="PCXQ01000004">
    <property type="protein sequence ID" value="PJE51189.1"/>
    <property type="molecule type" value="Genomic_DNA"/>
</dbReference>
<gene>
    <name evidence="1" type="ORF">COV29_02860</name>
</gene>
<dbReference type="AlphaFoldDB" id="A0A2J0QBL2"/>